<keyword evidence="1" id="KW-0812">Transmembrane</keyword>
<dbReference type="RefSeq" id="WP_269480595.1">
    <property type="nucleotide sequence ID" value="NZ_JAPXGH010000015.1"/>
</dbReference>
<evidence type="ECO:0000313" key="2">
    <source>
        <dbReference type="EMBL" id="MCZ6162354.1"/>
    </source>
</evidence>
<name>A0A9Q4PVX4_9BACT</name>
<reference evidence="2" key="1">
    <citation type="submission" date="2022-12" db="EMBL/GenBank/DDBJ databases">
        <title>Species Delineation and Comparative Genomics within the Campylobacter ureolyticus Complex.</title>
        <authorList>
            <person name="Maki J."/>
            <person name="Howard M."/>
            <person name="Connelly S."/>
            <person name="Hardy D.J."/>
            <person name="Cameron A."/>
        </authorList>
    </citation>
    <scope>NUCLEOTIDE SEQUENCE</scope>
    <source>
        <strain evidence="2">URMC_786</strain>
    </source>
</reference>
<keyword evidence="1" id="KW-0472">Membrane</keyword>
<evidence type="ECO:0000313" key="3">
    <source>
        <dbReference type="Proteomes" id="UP001075461"/>
    </source>
</evidence>
<dbReference type="EMBL" id="JAPXGP010000007">
    <property type="protein sequence ID" value="MCZ6162354.1"/>
    <property type="molecule type" value="Genomic_DNA"/>
</dbReference>
<accession>A0A9Q4PVX4</accession>
<comment type="caution">
    <text evidence="2">The sequence shown here is derived from an EMBL/GenBank/DDBJ whole genome shotgun (WGS) entry which is preliminary data.</text>
</comment>
<evidence type="ECO:0000256" key="1">
    <source>
        <dbReference type="SAM" id="Phobius"/>
    </source>
</evidence>
<keyword evidence="1" id="KW-1133">Transmembrane helix</keyword>
<organism evidence="2 3">
    <name type="scientific">Campylobacter ureolyticus</name>
    <dbReference type="NCBI Taxonomy" id="827"/>
    <lineage>
        <taxon>Bacteria</taxon>
        <taxon>Pseudomonadati</taxon>
        <taxon>Campylobacterota</taxon>
        <taxon>Epsilonproteobacteria</taxon>
        <taxon>Campylobacterales</taxon>
        <taxon>Campylobacteraceae</taxon>
        <taxon>Campylobacter</taxon>
    </lineage>
</organism>
<dbReference type="Proteomes" id="UP001075461">
    <property type="component" value="Unassembled WGS sequence"/>
</dbReference>
<sequence length="223" mass="25807">MKSILEFIFSAVVIAAIYFGYQFFTGKMTFEEIKFYLKNLSVESVLSKPYDCDTNYAQISALCLAFKGNSCDENSIGSFQSEFLPKLGDVATIKRSLFKLDSSSKSSVCSIDFDYDLSANSLDEAKKKFESYNYVGENITNYGMKIFFNMQNDSFNTRQQKQSFDDRFKTLDDYNKFLEQREVSQNMMAMFGSVNLNKIYYKIFDNGRGEIWTQTSFNLEDLR</sequence>
<gene>
    <name evidence="2" type="ORF">O6B92_08425</name>
</gene>
<dbReference type="AlphaFoldDB" id="A0A9Q4PVX4"/>
<proteinExistence type="predicted"/>
<feature type="transmembrane region" description="Helical" evidence="1">
    <location>
        <begin position="7"/>
        <end position="24"/>
    </location>
</feature>
<protein>
    <submittedName>
        <fullName evidence="2">Uncharacterized protein</fullName>
    </submittedName>
</protein>